<dbReference type="InterPro" id="IPR022291">
    <property type="entry name" value="Bacteriocin_synth_cyclodeHase"/>
</dbReference>
<dbReference type="InterPro" id="IPR035985">
    <property type="entry name" value="Ubiquitin-activating_enz"/>
</dbReference>
<dbReference type="Gene3D" id="3.40.50.720">
    <property type="entry name" value="NAD(P)-binding Rossmann-like Domain"/>
    <property type="match status" value="1"/>
</dbReference>
<gene>
    <name evidence="3" type="ORF">AB5J50_33050</name>
</gene>
<sequence length="405" mass="42509">MHPMVKPALRRGWRDLNTVQFGMAPAHAMVLGPMDTATGSFLDLLDGTRGLPHLREEGRKMGLPDGHVDGLVERLARSGLLDDSTGGGPAADALRKKKEVLDRLLPDLASLSLVAPEPGDAIKRLAARRSLRVQVRGAGRVGVILASLLAGAGVGEIDVRDIGRVEPWDVAPGGLPADSIGERREEAARRAVRRAAPERPPRTSSKEKKEKEEEKGEETGAVRGLSLVILTPRDGLAVHAPDPAAAEALIASGTPHLYAGVVEGTGVVGPLVLPGDTGCAGCLDEGRADRDPTWPRLVAQWRSGQQRRVPACDLTLAAGVAGVAAGHALAFLDGELPSSAGARWEASVPGFDWHARPVWPHPACPCGTAEKGKGERASEDGGPHATMAGQQPYAARLSGTWRAHV</sequence>
<feature type="compositionally biased region" description="Basic and acidic residues" evidence="1">
    <location>
        <begin position="370"/>
        <end position="382"/>
    </location>
</feature>
<accession>A0AB39SDL7</accession>
<proteinExistence type="predicted"/>
<evidence type="ECO:0000259" key="2">
    <source>
        <dbReference type="Pfam" id="PF00899"/>
    </source>
</evidence>
<feature type="region of interest" description="Disordered" evidence="1">
    <location>
        <begin position="369"/>
        <end position="391"/>
    </location>
</feature>
<dbReference type="SUPFAM" id="SSF69572">
    <property type="entry name" value="Activating enzymes of the ubiquitin-like proteins"/>
    <property type="match status" value="1"/>
</dbReference>
<dbReference type="NCBIfam" id="TIGR03882">
    <property type="entry name" value="cyclo_dehyd_2"/>
    <property type="match status" value="1"/>
</dbReference>
<evidence type="ECO:0000313" key="3">
    <source>
        <dbReference type="EMBL" id="XDQ65275.1"/>
    </source>
</evidence>
<feature type="compositionally biased region" description="Basic and acidic residues" evidence="1">
    <location>
        <begin position="180"/>
        <end position="219"/>
    </location>
</feature>
<dbReference type="AlphaFoldDB" id="A0AB39SDL7"/>
<evidence type="ECO:0000256" key="1">
    <source>
        <dbReference type="SAM" id="MobiDB-lite"/>
    </source>
</evidence>
<dbReference type="RefSeq" id="WP_369261919.1">
    <property type="nucleotide sequence ID" value="NZ_CP163440.1"/>
</dbReference>
<reference evidence="3" key="1">
    <citation type="submission" date="2024-07" db="EMBL/GenBank/DDBJ databases">
        <authorList>
            <person name="Yu S.T."/>
        </authorList>
    </citation>
    <scope>NUCLEOTIDE SEQUENCE</scope>
    <source>
        <strain evidence="3">R35</strain>
    </source>
</reference>
<name>A0AB39SDL7_9ACTN</name>
<dbReference type="EMBL" id="CP163440">
    <property type="protein sequence ID" value="XDQ65275.1"/>
    <property type="molecule type" value="Genomic_DNA"/>
</dbReference>
<dbReference type="InterPro" id="IPR000594">
    <property type="entry name" value="ThiF_NAD_FAD-bd"/>
</dbReference>
<dbReference type="GO" id="GO:0008641">
    <property type="term" value="F:ubiquitin-like modifier activating enzyme activity"/>
    <property type="evidence" value="ECO:0007669"/>
    <property type="project" value="InterPro"/>
</dbReference>
<feature type="region of interest" description="Disordered" evidence="1">
    <location>
        <begin position="171"/>
        <end position="219"/>
    </location>
</feature>
<organism evidence="3">
    <name type="scientific">Streptomyces sp. R35</name>
    <dbReference type="NCBI Taxonomy" id="3238630"/>
    <lineage>
        <taxon>Bacteria</taxon>
        <taxon>Bacillati</taxon>
        <taxon>Actinomycetota</taxon>
        <taxon>Actinomycetes</taxon>
        <taxon>Kitasatosporales</taxon>
        <taxon>Streptomycetaceae</taxon>
        <taxon>Streptomyces</taxon>
    </lineage>
</organism>
<protein>
    <submittedName>
        <fullName evidence="3">TOMM leader peptide-binding protein</fullName>
    </submittedName>
</protein>
<feature type="domain" description="THIF-type NAD/FAD binding fold" evidence="2">
    <location>
        <begin position="129"/>
        <end position="366"/>
    </location>
</feature>
<dbReference type="Pfam" id="PF00899">
    <property type="entry name" value="ThiF"/>
    <property type="match status" value="1"/>
</dbReference>